<feature type="region of interest" description="Disordered" evidence="2">
    <location>
        <begin position="62"/>
        <end position="89"/>
    </location>
</feature>
<protein>
    <recommendedName>
        <fullName evidence="7">APG6 domain-containing protein</fullName>
    </recommendedName>
</protein>
<dbReference type="GO" id="GO:0000045">
    <property type="term" value="P:autophagosome assembly"/>
    <property type="evidence" value="ECO:0007669"/>
    <property type="project" value="TreeGrafter"/>
</dbReference>
<dbReference type="InterPro" id="IPR007243">
    <property type="entry name" value="Atg6/Beclin"/>
</dbReference>
<feature type="domain" description="Atg6 BARA" evidence="3">
    <location>
        <begin position="289"/>
        <end position="464"/>
    </location>
</feature>
<dbReference type="EMBL" id="NIVC01002086">
    <property type="protein sequence ID" value="PAA60974.1"/>
    <property type="molecule type" value="Genomic_DNA"/>
</dbReference>
<dbReference type="GO" id="GO:0045324">
    <property type="term" value="P:late endosome to vacuole transport"/>
    <property type="evidence" value="ECO:0007669"/>
    <property type="project" value="TreeGrafter"/>
</dbReference>
<dbReference type="Pfam" id="PF04111">
    <property type="entry name" value="APG6"/>
    <property type="match status" value="1"/>
</dbReference>
<feature type="compositionally biased region" description="Polar residues" evidence="2">
    <location>
        <begin position="62"/>
        <end position="73"/>
    </location>
</feature>
<dbReference type="Gene3D" id="1.10.418.40">
    <property type="entry name" value="Autophagy protein 6/Beclin 1"/>
    <property type="match status" value="1"/>
</dbReference>
<dbReference type="InterPro" id="IPR041691">
    <property type="entry name" value="Atg6/beclin_CC"/>
</dbReference>
<organism evidence="5 6">
    <name type="scientific">Macrostomum lignano</name>
    <dbReference type="NCBI Taxonomy" id="282301"/>
    <lineage>
        <taxon>Eukaryota</taxon>
        <taxon>Metazoa</taxon>
        <taxon>Spiralia</taxon>
        <taxon>Lophotrochozoa</taxon>
        <taxon>Platyhelminthes</taxon>
        <taxon>Rhabditophora</taxon>
        <taxon>Macrostomorpha</taxon>
        <taxon>Macrostomida</taxon>
        <taxon>Macrostomidae</taxon>
        <taxon>Macrostomum</taxon>
    </lineage>
</organism>
<dbReference type="InterPro" id="IPR038274">
    <property type="entry name" value="Atg6/Beclin_C_sf"/>
</dbReference>
<reference evidence="5 6" key="1">
    <citation type="submission" date="2017-06" db="EMBL/GenBank/DDBJ databases">
        <title>A platform for efficient transgenesis in Macrostomum lignano, a flatworm model organism for stem cell research.</title>
        <authorList>
            <person name="Berezikov E."/>
        </authorList>
    </citation>
    <scope>NUCLEOTIDE SEQUENCE [LARGE SCALE GENOMIC DNA]</scope>
    <source>
        <strain evidence="5">DV1</strain>
        <tissue evidence="5">Whole organism</tissue>
    </source>
</reference>
<dbReference type="AlphaFoldDB" id="A0A267EJ50"/>
<name>A0A267EJ50_9PLAT</name>
<dbReference type="GO" id="GO:0034271">
    <property type="term" value="C:phosphatidylinositol 3-kinase complex, class III, type I"/>
    <property type="evidence" value="ECO:0007669"/>
    <property type="project" value="TreeGrafter"/>
</dbReference>
<comment type="caution">
    <text evidence="5">The sequence shown here is derived from an EMBL/GenBank/DDBJ whole genome shotgun (WGS) entry which is preliminary data.</text>
</comment>
<feature type="compositionally biased region" description="Acidic residues" evidence="2">
    <location>
        <begin position="194"/>
        <end position="204"/>
    </location>
</feature>
<dbReference type="GO" id="GO:0006995">
    <property type="term" value="P:cellular response to nitrogen starvation"/>
    <property type="evidence" value="ECO:0007669"/>
    <property type="project" value="TreeGrafter"/>
</dbReference>
<feature type="compositionally biased region" description="Low complexity" evidence="2">
    <location>
        <begin position="74"/>
        <end position="84"/>
    </location>
</feature>
<evidence type="ECO:0008006" key="7">
    <source>
        <dbReference type="Google" id="ProtNLM"/>
    </source>
</evidence>
<dbReference type="PANTHER" id="PTHR12768:SF4">
    <property type="entry name" value="BECLIN-1"/>
    <property type="match status" value="1"/>
</dbReference>
<evidence type="ECO:0000256" key="1">
    <source>
        <dbReference type="ARBA" id="ARBA00005965"/>
    </source>
</evidence>
<dbReference type="PANTHER" id="PTHR12768">
    <property type="entry name" value="BECLIN 1"/>
    <property type="match status" value="1"/>
</dbReference>
<dbReference type="GO" id="GO:0000423">
    <property type="term" value="P:mitophagy"/>
    <property type="evidence" value="ECO:0007669"/>
    <property type="project" value="TreeGrafter"/>
</dbReference>
<evidence type="ECO:0000256" key="2">
    <source>
        <dbReference type="SAM" id="MobiDB-lite"/>
    </source>
</evidence>
<evidence type="ECO:0000259" key="4">
    <source>
        <dbReference type="Pfam" id="PF17675"/>
    </source>
</evidence>
<dbReference type="GO" id="GO:0000407">
    <property type="term" value="C:phagophore assembly site"/>
    <property type="evidence" value="ECO:0007669"/>
    <property type="project" value="TreeGrafter"/>
</dbReference>
<dbReference type="GO" id="GO:0034272">
    <property type="term" value="C:phosphatidylinositol 3-kinase complex, class III, type II"/>
    <property type="evidence" value="ECO:0007669"/>
    <property type="project" value="TreeGrafter"/>
</dbReference>
<comment type="similarity">
    <text evidence="1">Belongs to the beclin family.</text>
</comment>
<sequence length="480" mass="53196">MDSSGRQSPVSKDSPATAAKALLQSSFRCQRCCVRLNLNATLRGLDREAVQATINTFQSRSVAMADSEQSGDSQQQQQQQQQQQCTTMSASCDSESASHDFLLLDSAPSISQNLSTRLAVFERLFEFLNANCAADHPLCTDCADVLAELQADRVRQLEEELACMRRYLEHLTLAGTDGRNRRFDNDASEVSADPADDADTDHDDEEAALARLEAEEAELRAELESTGAELAEVRAEADAEEAKKSALTAEHQQLQHAYSELKRQLFLLDEELSATRNQQAYAESELNRLQNTSVLGAAFHIWYDAHIASIGGFRMGRPAGGQIDWAELNAGWGQCALLLQAVSHRLGFASTVYTVWPCASQSEMRLLATGRSLPLYSSHGRLFSDSAFDSGMSAYLSCVTELLAFVRDRYGKDRLAPYPLHPPKEIEDSGQRFAIVRAGNKDERWTMALRLMLLDIKMLQAWMSTEPELLQKKRQTSGLA</sequence>
<dbReference type="InterPro" id="IPR040455">
    <property type="entry name" value="Atg6_BARA"/>
</dbReference>
<evidence type="ECO:0000313" key="6">
    <source>
        <dbReference type="Proteomes" id="UP000215902"/>
    </source>
</evidence>
<feature type="domain" description="Atg6/beclin coiled-coil" evidence="4">
    <location>
        <begin position="137"/>
        <end position="286"/>
    </location>
</feature>
<gene>
    <name evidence="5" type="ORF">BOX15_Mlig003119g1</name>
</gene>
<evidence type="ECO:0000313" key="5">
    <source>
        <dbReference type="EMBL" id="PAA60974.1"/>
    </source>
</evidence>
<dbReference type="Pfam" id="PF17675">
    <property type="entry name" value="APG6_N"/>
    <property type="match status" value="1"/>
</dbReference>
<dbReference type="Proteomes" id="UP000215902">
    <property type="component" value="Unassembled WGS sequence"/>
</dbReference>
<dbReference type="STRING" id="282301.A0A267EJ50"/>
<accession>A0A267EJ50</accession>
<dbReference type="OrthoDB" id="20368at2759"/>
<dbReference type="GO" id="GO:0043548">
    <property type="term" value="F:phosphatidylinositol 3-kinase binding"/>
    <property type="evidence" value="ECO:0007669"/>
    <property type="project" value="TreeGrafter"/>
</dbReference>
<feature type="region of interest" description="Disordered" evidence="2">
    <location>
        <begin position="178"/>
        <end position="204"/>
    </location>
</feature>
<evidence type="ECO:0000259" key="3">
    <source>
        <dbReference type="Pfam" id="PF04111"/>
    </source>
</evidence>
<dbReference type="GO" id="GO:0030674">
    <property type="term" value="F:protein-macromolecule adaptor activity"/>
    <property type="evidence" value="ECO:0007669"/>
    <property type="project" value="TreeGrafter"/>
</dbReference>
<keyword evidence="6" id="KW-1185">Reference proteome</keyword>
<proteinExistence type="inferred from homology"/>